<dbReference type="GO" id="GO:0003677">
    <property type="term" value="F:DNA binding"/>
    <property type="evidence" value="ECO:0007669"/>
    <property type="project" value="UniProtKB-KW"/>
</dbReference>
<keyword evidence="2" id="KW-0238">DNA-binding</keyword>
<evidence type="ECO:0000256" key="3">
    <source>
        <dbReference type="ARBA" id="ARBA00023163"/>
    </source>
</evidence>
<dbReference type="InterPro" id="IPR036286">
    <property type="entry name" value="LexA/Signal_pep-like_sf"/>
</dbReference>
<keyword evidence="6" id="KW-1185">Reference proteome</keyword>
<reference evidence="5 6" key="1">
    <citation type="submission" date="2019-08" db="EMBL/GenBank/DDBJ databases">
        <title>In-depth cultivation of the pig gut microbiome towards novel bacterial diversity and tailored functional studies.</title>
        <authorList>
            <person name="Wylensek D."/>
            <person name="Hitch T.C.A."/>
            <person name="Clavel T."/>
        </authorList>
    </citation>
    <scope>NUCLEOTIDE SEQUENCE [LARGE SCALE GENOMIC DNA]</scope>
    <source>
        <strain evidence="5 6">Oil+RF-744-WCA-WT-11</strain>
    </source>
</reference>
<dbReference type="PROSITE" id="PS50943">
    <property type="entry name" value="HTH_CROC1"/>
    <property type="match status" value="1"/>
</dbReference>
<dbReference type="CDD" id="cd00093">
    <property type="entry name" value="HTH_XRE"/>
    <property type="match status" value="1"/>
</dbReference>
<dbReference type="Pfam" id="PF00717">
    <property type="entry name" value="Peptidase_S24"/>
    <property type="match status" value="1"/>
</dbReference>
<dbReference type="Gene3D" id="1.10.260.40">
    <property type="entry name" value="lambda repressor-like DNA-binding domains"/>
    <property type="match status" value="1"/>
</dbReference>
<accession>A0A6L5X5M3</accession>
<dbReference type="AlphaFoldDB" id="A0A6L5X5M3"/>
<organism evidence="5 6">
    <name type="scientific">Porcincola intestinalis</name>
    <dbReference type="NCBI Taxonomy" id="2606632"/>
    <lineage>
        <taxon>Bacteria</taxon>
        <taxon>Bacillati</taxon>
        <taxon>Bacillota</taxon>
        <taxon>Clostridia</taxon>
        <taxon>Lachnospirales</taxon>
        <taxon>Lachnospiraceae</taxon>
        <taxon>Porcincola</taxon>
    </lineage>
</organism>
<keyword evidence="1" id="KW-0805">Transcription regulation</keyword>
<dbReference type="InterPro" id="IPR001387">
    <property type="entry name" value="Cro/C1-type_HTH"/>
</dbReference>
<dbReference type="SMART" id="SM00530">
    <property type="entry name" value="HTH_XRE"/>
    <property type="match status" value="1"/>
</dbReference>
<dbReference type="InterPro" id="IPR015927">
    <property type="entry name" value="Peptidase_S24_S26A/B/C"/>
</dbReference>
<gene>
    <name evidence="5" type="ORF">FYJ35_11620</name>
</gene>
<feature type="domain" description="HTH cro/C1-type" evidence="4">
    <location>
        <begin position="16"/>
        <end position="71"/>
    </location>
</feature>
<dbReference type="Pfam" id="PF01381">
    <property type="entry name" value="HTH_3"/>
    <property type="match status" value="1"/>
</dbReference>
<dbReference type="InterPro" id="IPR010982">
    <property type="entry name" value="Lambda_DNA-bd_dom_sf"/>
</dbReference>
<evidence type="ECO:0000256" key="1">
    <source>
        <dbReference type="ARBA" id="ARBA00023015"/>
    </source>
</evidence>
<dbReference type="Proteomes" id="UP000481852">
    <property type="component" value="Unassembled WGS sequence"/>
</dbReference>
<evidence type="ECO:0000313" key="5">
    <source>
        <dbReference type="EMBL" id="MSS15671.1"/>
    </source>
</evidence>
<comment type="caution">
    <text evidence="5">The sequence shown here is derived from an EMBL/GenBank/DDBJ whole genome shotgun (WGS) entry which is preliminary data.</text>
</comment>
<keyword evidence="3" id="KW-0804">Transcription</keyword>
<dbReference type="InterPro" id="IPR039418">
    <property type="entry name" value="LexA-like"/>
</dbReference>
<sequence>MYKQQEGALMGMAERIKERRKIMGYTQEELADKLGLQKSAIAKYENGRVENIKRSVIERMANVLECSPTYLMGWGDSSHIIQAPLGNNRIPVYSAAGAGKPHLATDDILYFIDYSGDPNGVIAVVIDGDSMTPTIPNGSVVVADRNLSVESGDVVIAVINSDNEALCKRLKKYDDGIALVSDNPDYPPWYFSADEVQTLPIRIVGKCTEVRKKL</sequence>
<dbReference type="SUPFAM" id="SSF51306">
    <property type="entry name" value="LexA/Signal peptidase"/>
    <property type="match status" value="1"/>
</dbReference>
<evidence type="ECO:0000256" key="2">
    <source>
        <dbReference type="ARBA" id="ARBA00023125"/>
    </source>
</evidence>
<evidence type="ECO:0000313" key="6">
    <source>
        <dbReference type="Proteomes" id="UP000481852"/>
    </source>
</evidence>
<dbReference type="SUPFAM" id="SSF47413">
    <property type="entry name" value="lambda repressor-like DNA-binding domains"/>
    <property type="match status" value="1"/>
</dbReference>
<protein>
    <submittedName>
        <fullName evidence="5">Helix-turn-helix domain-containing protein</fullName>
    </submittedName>
</protein>
<dbReference type="PANTHER" id="PTHR40661:SF1">
    <property type="entry name" value="HTH CRO_C1-TYPE DOMAIN-CONTAINING PROTEIN"/>
    <property type="match status" value="1"/>
</dbReference>
<evidence type="ECO:0000259" key="4">
    <source>
        <dbReference type="PROSITE" id="PS50943"/>
    </source>
</evidence>
<dbReference type="CDD" id="cd06529">
    <property type="entry name" value="S24_LexA-like"/>
    <property type="match status" value="1"/>
</dbReference>
<dbReference type="PANTHER" id="PTHR40661">
    <property type="match status" value="1"/>
</dbReference>
<dbReference type="Gene3D" id="2.10.109.10">
    <property type="entry name" value="Umud Fragment, subunit A"/>
    <property type="match status" value="1"/>
</dbReference>
<dbReference type="EMBL" id="VULZ01000014">
    <property type="protein sequence ID" value="MSS15671.1"/>
    <property type="molecule type" value="Genomic_DNA"/>
</dbReference>
<proteinExistence type="predicted"/>
<name>A0A6L5X5M3_9FIRM</name>